<name>A0A974CRK0_XENLA</name>
<dbReference type="AlphaFoldDB" id="A0A974CRK0"/>
<evidence type="ECO:0000313" key="1">
    <source>
        <dbReference type="EMBL" id="OCT77325.1"/>
    </source>
</evidence>
<evidence type="ECO:0000313" key="2">
    <source>
        <dbReference type="Proteomes" id="UP000694892"/>
    </source>
</evidence>
<organism evidence="1 2">
    <name type="scientific">Xenopus laevis</name>
    <name type="common">African clawed frog</name>
    <dbReference type="NCBI Taxonomy" id="8355"/>
    <lineage>
        <taxon>Eukaryota</taxon>
        <taxon>Metazoa</taxon>
        <taxon>Chordata</taxon>
        <taxon>Craniata</taxon>
        <taxon>Vertebrata</taxon>
        <taxon>Euteleostomi</taxon>
        <taxon>Amphibia</taxon>
        <taxon>Batrachia</taxon>
        <taxon>Anura</taxon>
        <taxon>Pipoidea</taxon>
        <taxon>Pipidae</taxon>
        <taxon>Xenopodinae</taxon>
        <taxon>Xenopus</taxon>
        <taxon>Xenopus</taxon>
    </lineage>
</organism>
<sequence length="76" mass="8768">MYPTLWLGHMVAPYSKTGKLQGTIQYSWGSLWYPIVRLGHSVALYSKTRTLHGTIEYGWGTQWHPTVRLTFRGTVQ</sequence>
<dbReference type="EMBL" id="CM004476">
    <property type="protein sequence ID" value="OCT77325.1"/>
    <property type="molecule type" value="Genomic_DNA"/>
</dbReference>
<reference evidence="2" key="1">
    <citation type="journal article" date="2016" name="Nature">
        <title>Genome evolution in the allotetraploid frog Xenopus laevis.</title>
        <authorList>
            <person name="Session A.M."/>
            <person name="Uno Y."/>
            <person name="Kwon T."/>
            <person name="Chapman J.A."/>
            <person name="Toyoda A."/>
            <person name="Takahashi S."/>
            <person name="Fukui A."/>
            <person name="Hikosaka A."/>
            <person name="Suzuki A."/>
            <person name="Kondo M."/>
            <person name="van Heeringen S.J."/>
            <person name="Quigley I."/>
            <person name="Heinz S."/>
            <person name="Ogino H."/>
            <person name="Ochi H."/>
            <person name="Hellsten U."/>
            <person name="Lyons J.B."/>
            <person name="Simakov O."/>
            <person name="Putnam N."/>
            <person name="Stites J."/>
            <person name="Kuroki Y."/>
            <person name="Tanaka T."/>
            <person name="Michiue T."/>
            <person name="Watanabe M."/>
            <person name="Bogdanovic O."/>
            <person name="Lister R."/>
            <person name="Georgiou G."/>
            <person name="Paranjpe S.S."/>
            <person name="van Kruijsbergen I."/>
            <person name="Shu S."/>
            <person name="Carlson J."/>
            <person name="Kinoshita T."/>
            <person name="Ohta Y."/>
            <person name="Mawaribuchi S."/>
            <person name="Jenkins J."/>
            <person name="Grimwood J."/>
            <person name="Schmutz J."/>
            <person name="Mitros T."/>
            <person name="Mozaffari S.V."/>
            <person name="Suzuki Y."/>
            <person name="Haramoto Y."/>
            <person name="Yamamoto T.S."/>
            <person name="Takagi C."/>
            <person name="Heald R."/>
            <person name="Miller K."/>
            <person name="Haudenschild C."/>
            <person name="Kitzman J."/>
            <person name="Nakayama T."/>
            <person name="Izutsu Y."/>
            <person name="Robert J."/>
            <person name="Fortriede J."/>
            <person name="Burns K."/>
            <person name="Lotay V."/>
            <person name="Karimi K."/>
            <person name="Yasuoka Y."/>
            <person name="Dichmann D.S."/>
            <person name="Flajnik M.F."/>
            <person name="Houston D.W."/>
            <person name="Shendure J."/>
            <person name="DuPasquier L."/>
            <person name="Vize P.D."/>
            <person name="Zorn A.M."/>
            <person name="Ito M."/>
            <person name="Marcotte E.M."/>
            <person name="Wallingford J.B."/>
            <person name="Ito Y."/>
            <person name="Asashima M."/>
            <person name="Ueno N."/>
            <person name="Matsuda Y."/>
            <person name="Veenstra G.J."/>
            <person name="Fujiyama A."/>
            <person name="Harland R.M."/>
            <person name="Taira M."/>
            <person name="Rokhsar D.S."/>
        </authorList>
    </citation>
    <scope>NUCLEOTIDE SEQUENCE [LARGE SCALE GENOMIC DNA]</scope>
    <source>
        <strain evidence="2">J</strain>
    </source>
</reference>
<accession>A0A974CRK0</accession>
<proteinExistence type="predicted"/>
<dbReference type="Proteomes" id="UP000694892">
    <property type="component" value="Chromosome 6L"/>
</dbReference>
<protein>
    <submittedName>
        <fullName evidence="1">Uncharacterized protein</fullName>
    </submittedName>
</protein>
<gene>
    <name evidence="1" type="ORF">XELAEV_18032525mg</name>
</gene>